<evidence type="ECO:0000313" key="1">
    <source>
        <dbReference type="EMBL" id="MBB6523661.1"/>
    </source>
</evidence>
<accession>A0A7X0JYA6</accession>
<gene>
    <name evidence="1" type="ORF">HNR48_003975</name>
</gene>
<sequence>MLNIKSVESWLSIFLKRSPASVFVKRSTVLVSFLVLTACSSIPLGTAWQYRNHGIDDLMALSPESIRAKVQSSEQLIVSQTRLSFTVEFEGKKNDYQFPLEIIEQKQIARENWLGQRHKEEYSEWKISQSGVEDFKRLQQDWQKGYAESYQPNSDNTQEKTMQLGFGVSSQFTEDSNFKDGYFSVWLKLSDDKDYQLFIDEHPTNDIHKQIEEKRAQTTEN</sequence>
<evidence type="ECO:0000313" key="2">
    <source>
        <dbReference type="Proteomes" id="UP000528457"/>
    </source>
</evidence>
<dbReference type="EMBL" id="JACHHT010000004">
    <property type="protein sequence ID" value="MBB6523661.1"/>
    <property type="molecule type" value="Genomic_DNA"/>
</dbReference>
<organism evidence="1 2">
    <name type="scientific">Pseudoteredinibacter isoporae</name>
    <dbReference type="NCBI Taxonomy" id="570281"/>
    <lineage>
        <taxon>Bacteria</taxon>
        <taxon>Pseudomonadati</taxon>
        <taxon>Pseudomonadota</taxon>
        <taxon>Gammaproteobacteria</taxon>
        <taxon>Cellvibrionales</taxon>
        <taxon>Cellvibrionaceae</taxon>
        <taxon>Pseudoteredinibacter</taxon>
    </lineage>
</organism>
<dbReference type="InParanoid" id="A0A7X0JYA6"/>
<name>A0A7X0JYA6_9GAMM</name>
<dbReference type="RefSeq" id="WP_166843331.1">
    <property type="nucleotide sequence ID" value="NZ_JAAONY010000004.1"/>
</dbReference>
<proteinExistence type="predicted"/>
<dbReference type="Proteomes" id="UP000528457">
    <property type="component" value="Unassembled WGS sequence"/>
</dbReference>
<reference evidence="1 2" key="1">
    <citation type="submission" date="2020-08" db="EMBL/GenBank/DDBJ databases">
        <title>Genomic Encyclopedia of Type Strains, Phase IV (KMG-IV): sequencing the most valuable type-strain genomes for metagenomic binning, comparative biology and taxonomic classification.</title>
        <authorList>
            <person name="Goeker M."/>
        </authorList>
    </citation>
    <scope>NUCLEOTIDE SEQUENCE [LARGE SCALE GENOMIC DNA]</scope>
    <source>
        <strain evidence="1 2">DSM 22368</strain>
    </source>
</reference>
<protein>
    <submittedName>
        <fullName evidence="1">Uncharacterized protein</fullName>
    </submittedName>
</protein>
<dbReference type="AlphaFoldDB" id="A0A7X0JYA6"/>
<comment type="caution">
    <text evidence="1">The sequence shown here is derived from an EMBL/GenBank/DDBJ whole genome shotgun (WGS) entry which is preliminary data.</text>
</comment>
<keyword evidence="2" id="KW-1185">Reference proteome</keyword>